<dbReference type="RefSeq" id="WP_057934996.1">
    <property type="nucleotide sequence ID" value="NZ_LMZQ01000050.1"/>
</dbReference>
<name>A0A0T5VHH0_9SPHI</name>
<dbReference type="OrthoDB" id="799203at2"/>
<accession>A0A0T5VHH0</accession>
<evidence type="ECO:0000313" key="2">
    <source>
        <dbReference type="Proteomes" id="UP000051950"/>
    </source>
</evidence>
<proteinExistence type="predicted"/>
<dbReference type="Proteomes" id="UP000051950">
    <property type="component" value="Unassembled WGS sequence"/>
</dbReference>
<organism evidence="1 2">
    <name type="scientific">Pedobacter ginsenosidimutans</name>
    <dbReference type="NCBI Taxonomy" id="687842"/>
    <lineage>
        <taxon>Bacteria</taxon>
        <taxon>Pseudomonadati</taxon>
        <taxon>Bacteroidota</taxon>
        <taxon>Sphingobacteriia</taxon>
        <taxon>Sphingobacteriales</taxon>
        <taxon>Sphingobacteriaceae</taxon>
        <taxon>Pedobacter</taxon>
    </lineage>
</organism>
<dbReference type="STRING" id="687842.ASU31_25150"/>
<comment type="caution">
    <text evidence="1">The sequence shown here is derived from an EMBL/GenBank/DDBJ whole genome shotgun (WGS) entry which is preliminary data.</text>
</comment>
<keyword evidence="2" id="KW-1185">Reference proteome</keyword>
<protein>
    <submittedName>
        <fullName evidence="1">Uncharacterized protein</fullName>
    </submittedName>
</protein>
<evidence type="ECO:0000313" key="1">
    <source>
        <dbReference type="EMBL" id="KRT13302.1"/>
    </source>
</evidence>
<sequence>MQVRILKDVFENGSHFDELDNLLTLFRKGKHALFLDDIDDIEAFNHSEWKKGLSSREIKLISAYIKSATKINKANKLINVSLADLDVNFAPREAEMYLAQPLIILLENSEYDPPFTNAIFQHFDDGAIILQAKSDQFWKYGMGGGSAISSVITSELKESFTDPCFTKDKKTYLRYFVILDSDKKYPGMPVDKAKHEALDQNDVPYHILFKREKENYMPLDILKKLNDEYIDLYIAFKKNEQRDFFDLEKGFNLKNYNGLSAEVQELYPQTDVPTEPYKVLRNGLKIEAYKSGKFKKDFSNLFFDASREQLAEVIVHQPKIGSLNEFEYIVSEIKKMI</sequence>
<dbReference type="AlphaFoldDB" id="A0A0T5VHH0"/>
<dbReference type="EMBL" id="LMZQ01000050">
    <property type="protein sequence ID" value="KRT13302.1"/>
    <property type="molecule type" value="Genomic_DNA"/>
</dbReference>
<reference evidence="1 2" key="1">
    <citation type="submission" date="2015-11" db="EMBL/GenBank/DDBJ databases">
        <title>Sequence of Pedobacter ginsenosidimutans.</title>
        <authorList>
            <person name="Carson E."/>
            <person name="Keyser V."/>
            <person name="Newman J."/>
            <person name="Miller J."/>
        </authorList>
    </citation>
    <scope>NUCLEOTIDE SEQUENCE [LARGE SCALE GENOMIC DNA]</scope>
    <source>
        <strain evidence="1 2">KACC 14530</strain>
    </source>
</reference>
<gene>
    <name evidence="1" type="ORF">ASU31_25150</name>
</gene>